<keyword evidence="3" id="KW-1185">Reference proteome</keyword>
<feature type="compositionally biased region" description="Low complexity" evidence="1">
    <location>
        <begin position="299"/>
        <end position="309"/>
    </location>
</feature>
<protein>
    <recommendedName>
        <fullName evidence="4">HNH nuclease domain-containing protein</fullName>
    </recommendedName>
</protein>
<feature type="compositionally biased region" description="Low complexity" evidence="1">
    <location>
        <begin position="402"/>
        <end position="424"/>
    </location>
</feature>
<accession>A0A6A4HRZ0</accession>
<dbReference type="OrthoDB" id="3056574at2759"/>
<dbReference type="AlphaFoldDB" id="A0A6A4HRZ0"/>
<gene>
    <name evidence="2" type="ORF">BT96DRAFT_920142</name>
</gene>
<feature type="region of interest" description="Disordered" evidence="1">
    <location>
        <begin position="295"/>
        <end position="350"/>
    </location>
</feature>
<name>A0A6A4HRZ0_9AGAR</name>
<feature type="region of interest" description="Disordered" evidence="1">
    <location>
        <begin position="1"/>
        <end position="33"/>
    </location>
</feature>
<feature type="compositionally biased region" description="Polar residues" evidence="1">
    <location>
        <begin position="1"/>
        <end position="23"/>
    </location>
</feature>
<proteinExistence type="predicted"/>
<sequence>MSKPQPTRRTSQRSSNAGPSTARPNYFESPDPLLKSPLDNTIYVPPITIYEGGPYSSPARNINYGEGISQEIKNEIARLAPFMLRCIITHMAGIDIQFCHLLQRATKLAIVRVLEWISGCLPFQMFLNSRLNVVCLRADIHPFVDHGGILFVPCRDVLEALNGLVIHNISCTADWEKRHRYDDSKYSSLLGQPTYKYRVKTGFTEGKTFTHFVYPFTQPELQVVESHIHPFFVCAHIRQQVDGLLGSLDDAKRAEFLKELRYDRDLTFALRLTRDWFTQDNINIPSDFLNAIPPIPMGANAPDDSSSADDYGKRQRKRFKGRKANTEPIPNLRQTKSNPGSRKPPSPKRMLSSMKSILCQLETPVTETTRAFKVARDALAKLSPLITLKEVNMNRRTLRSATASVASVPASSNISEHSLSSRAPSPSPSQRAADKKGKMRAVQ</sequence>
<evidence type="ECO:0000313" key="2">
    <source>
        <dbReference type="EMBL" id="KAE9399495.1"/>
    </source>
</evidence>
<evidence type="ECO:0008006" key="4">
    <source>
        <dbReference type="Google" id="ProtNLM"/>
    </source>
</evidence>
<evidence type="ECO:0000256" key="1">
    <source>
        <dbReference type="SAM" id="MobiDB-lite"/>
    </source>
</evidence>
<dbReference type="Proteomes" id="UP000799118">
    <property type="component" value="Unassembled WGS sequence"/>
</dbReference>
<feature type="region of interest" description="Disordered" evidence="1">
    <location>
        <begin position="402"/>
        <end position="443"/>
    </location>
</feature>
<organism evidence="2 3">
    <name type="scientific">Gymnopus androsaceus JB14</name>
    <dbReference type="NCBI Taxonomy" id="1447944"/>
    <lineage>
        <taxon>Eukaryota</taxon>
        <taxon>Fungi</taxon>
        <taxon>Dikarya</taxon>
        <taxon>Basidiomycota</taxon>
        <taxon>Agaricomycotina</taxon>
        <taxon>Agaricomycetes</taxon>
        <taxon>Agaricomycetidae</taxon>
        <taxon>Agaricales</taxon>
        <taxon>Marasmiineae</taxon>
        <taxon>Omphalotaceae</taxon>
        <taxon>Gymnopus</taxon>
    </lineage>
</organism>
<feature type="compositionally biased region" description="Basic residues" evidence="1">
    <location>
        <begin position="314"/>
        <end position="323"/>
    </location>
</feature>
<dbReference type="EMBL" id="ML769469">
    <property type="protein sequence ID" value="KAE9399495.1"/>
    <property type="molecule type" value="Genomic_DNA"/>
</dbReference>
<reference evidence="2" key="1">
    <citation type="journal article" date="2019" name="Environ. Microbiol.">
        <title>Fungal ecological strategies reflected in gene transcription - a case study of two litter decomposers.</title>
        <authorList>
            <person name="Barbi F."/>
            <person name="Kohler A."/>
            <person name="Barry K."/>
            <person name="Baskaran P."/>
            <person name="Daum C."/>
            <person name="Fauchery L."/>
            <person name="Ihrmark K."/>
            <person name="Kuo A."/>
            <person name="LaButti K."/>
            <person name="Lipzen A."/>
            <person name="Morin E."/>
            <person name="Grigoriev I.V."/>
            <person name="Henrissat B."/>
            <person name="Lindahl B."/>
            <person name="Martin F."/>
        </authorList>
    </citation>
    <scope>NUCLEOTIDE SEQUENCE</scope>
    <source>
        <strain evidence="2">JB14</strain>
    </source>
</reference>
<evidence type="ECO:0000313" key="3">
    <source>
        <dbReference type="Proteomes" id="UP000799118"/>
    </source>
</evidence>